<evidence type="ECO:0000313" key="6">
    <source>
        <dbReference type="EMBL" id="OXA38921.1"/>
    </source>
</evidence>
<feature type="chain" id="PRO_5013325129" evidence="4">
    <location>
        <begin position="23"/>
        <end position="230"/>
    </location>
</feature>
<organism evidence="6 7">
    <name type="scientific">Folsomia candida</name>
    <name type="common">Springtail</name>
    <dbReference type="NCBI Taxonomy" id="158441"/>
    <lineage>
        <taxon>Eukaryota</taxon>
        <taxon>Metazoa</taxon>
        <taxon>Ecdysozoa</taxon>
        <taxon>Arthropoda</taxon>
        <taxon>Hexapoda</taxon>
        <taxon>Collembola</taxon>
        <taxon>Entomobryomorpha</taxon>
        <taxon>Isotomoidea</taxon>
        <taxon>Isotomidae</taxon>
        <taxon>Proisotominae</taxon>
        <taxon>Folsomia</taxon>
    </lineage>
</organism>
<dbReference type="PANTHER" id="PTHR22998:SF1">
    <property type="entry name" value="NAD(+) HYDROLASE SARM1"/>
    <property type="match status" value="1"/>
</dbReference>
<dbReference type="GO" id="GO:0003953">
    <property type="term" value="F:NAD+ nucleosidase activity"/>
    <property type="evidence" value="ECO:0007669"/>
    <property type="project" value="InterPro"/>
</dbReference>
<dbReference type="InterPro" id="IPR039184">
    <property type="entry name" value="SARM1"/>
</dbReference>
<accession>A0A226D2N7</accession>
<dbReference type="PANTHER" id="PTHR22998">
    <property type="entry name" value="SARM1"/>
    <property type="match status" value="1"/>
</dbReference>
<comment type="subcellular location">
    <subcellularLocation>
        <location evidence="1">Cytoplasm</location>
    </subcellularLocation>
</comment>
<dbReference type="GO" id="GO:0035591">
    <property type="term" value="F:signaling adaptor activity"/>
    <property type="evidence" value="ECO:0007669"/>
    <property type="project" value="InterPro"/>
</dbReference>
<dbReference type="InterPro" id="IPR035897">
    <property type="entry name" value="Toll_tir_struct_dom_sf"/>
</dbReference>
<gene>
    <name evidence="6" type="ORF">Fcan01_26246</name>
</gene>
<evidence type="ECO:0000256" key="3">
    <source>
        <dbReference type="ARBA" id="ARBA00022737"/>
    </source>
</evidence>
<reference evidence="6 7" key="1">
    <citation type="submission" date="2015-12" db="EMBL/GenBank/DDBJ databases">
        <title>The genome of Folsomia candida.</title>
        <authorList>
            <person name="Faddeeva A."/>
            <person name="Derks M.F."/>
            <person name="Anvar Y."/>
            <person name="Smit S."/>
            <person name="Van Straalen N."/>
            <person name="Roelofs D."/>
        </authorList>
    </citation>
    <scope>NUCLEOTIDE SEQUENCE [LARGE SCALE GENOMIC DNA]</scope>
    <source>
        <strain evidence="6 7">VU population</strain>
        <tissue evidence="6">Whole body</tissue>
    </source>
</reference>
<evidence type="ECO:0000256" key="2">
    <source>
        <dbReference type="ARBA" id="ARBA00022490"/>
    </source>
</evidence>
<dbReference type="Proteomes" id="UP000198287">
    <property type="component" value="Unassembled WGS sequence"/>
</dbReference>
<dbReference type="GO" id="GO:0048678">
    <property type="term" value="P:response to axon injury"/>
    <property type="evidence" value="ECO:0007669"/>
    <property type="project" value="InterPro"/>
</dbReference>
<evidence type="ECO:0000256" key="4">
    <source>
        <dbReference type="SAM" id="SignalP"/>
    </source>
</evidence>
<dbReference type="EMBL" id="LNIX01000042">
    <property type="protein sequence ID" value="OXA38921.1"/>
    <property type="molecule type" value="Genomic_DNA"/>
</dbReference>
<feature type="signal peptide" evidence="4">
    <location>
        <begin position="1"/>
        <end position="22"/>
    </location>
</feature>
<keyword evidence="2" id="KW-0963">Cytoplasm</keyword>
<sequence>MTSFRLILILHLLPFFVGLCVAVDASPHDNHQGFNPYWRQLSGDLDSTNLAANNGIVNDTESVDHFDGFISYRRAPSKHLAMLIKVMLQQENVSAFLDVEDLEGGAWDVQLMQNVELSPNFLLLLSNGTLDRCIGDVNYTDFLHKEIKAAVDSEKRIVPVFDEDFDWPSTELLSPEINAALANQGLFWEHRLVDQSLQRLISYMIMIAPKQDQHAKHQNHIQSDGKKKHG</sequence>
<proteinExistence type="predicted"/>
<protein>
    <submittedName>
        <fullName evidence="6">Sterile alpha and TIR motif-containing protein 1</fullName>
    </submittedName>
</protein>
<keyword evidence="7" id="KW-1185">Reference proteome</keyword>
<keyword evidence="4" id="KW-0732">Signal</keyword>
<dbReference type="SUPFAM" id="SSF52200">
    <property type="entry name" value="Toll/Interleukin receptor TIR domain"/>
    <property type="match status" value="1"/>
</dbReference>
<evidence type="ECO:0000256" key="1">
    <source>
        <dbReference type="ARBA" id="ARBA00004496"/>
    </source>
</evidence>
<dbReference type="GO" id="GO:0007165">
    <property type="term" value="P:signal transduction"/>
    <property type="evidence" value="ECO:0007669"/>
    <property type="project" value="InterPro"/>
</dbReference>
<comment type="caution">
    <text evidence="6">The sequence shown here is derived from an EMBL/GenBank/DDBJ whole genome shotgun (WGS) entry which is preliminary data.</text>
</comment>
<dbReference type="GO" id="GO:0005737">
    <property type="term" value="C:cytoplasm"/>
    <property type="evidence" value="ECO:0007669"/>
    <property type="project" value="UniProtKB-SubCell"/>
</dbReference>
<dbReference type="PROSITE" id="PS50104">
    <property type="entry name" value="TIR"/>
    <property type="match status" value="1"/>
</dbReference>
<dbReference type="InterPro" id="IPR000157">
    <property type="entry name" value="TIR_dom"/>
</dbReference>
<feature type="domain" description="TIR" evidence="5">
    <location>
        <begin position="64"/>
        <end position="185"/>
    </location>
</feature>
<name>A0A226D2N7_FOLCA</name>
<keyword evidence="3" id="KW-0677">Repeat</keyword>
<dbReference type="AlphaFoldDB" id="A0A226D2N7"/>
<dbReference type="STRING" id="158441.A0A226D2N7"/>
<dbReference type="Gene3D" id="3.40.50.10140">
    <property type="entry name" value="Toll/interleukin-1 receptor homology (TIR) domain"/>
    <property type="match status" value="1"/>
</dbReference>
<evidence type="ECO:0000259" key="5">
    <source>
        <dbReference type="PROSITE" id="PS50104"/>
    </source>
</evidence>
<evidence type="ECO:0000313" key="7">
    <source>
        <dbReference type="Proteomes" id="UP000198287"/>
    </source>
</evidence>
<dbReference type="Pfam" id="PF13676">
    <property type="entry name" value="TIR_2"/>
    <property type="match status" value="1"/>
</dbReference>
<dbReference type="GO" id="GO:0034128">
    <property type="term" value="P:negative regulation of MyD88-independent toll-like receptor signaling pathway"/>
    <property type="evidence" value="ECO:0007669"/>
    <property type="project" value="InterPro"/>
</dbReference>
<dbReference type="OrthoDB" id="202764at2759"/>